<keyword evidence="1" id="KW-0732">Signal</keyword>
<dbReference type="AlphaFoldDB" id="A0A5C5WR58"/>
<feature type="signal peptide" evidence="1">
    <location>
        <begin position="1"/>
        <end position="35"/>
    </location>
</feature>
<keyword evidence="3" id="KW-1185">Reference proteome</keyword>
<evidence type="ECO:0000313" key="3">
    <source>
        <dbReference type="Proteomes" id="UP000316598"/>
    </source>
</evidence>
<proteinExistence type="predicted"/>
<dbReference type="Proteomes" id="UP000316598">
    <property type="component" value="Unassembled WGS sequence"/>
</dbReference>
<evidence type="ECO:0000313" key="2">
    <source>
        <dbReference type="EMBL" id="TWT52950.1"/>
    </source>
</evidence>
<feature type="chain" id="PRO_5022934359" evidence="1">
    <location>
        <begin position="36"/>
        <end position="347"/>
    </location>
</feature>
<organism evidence="2 3">
    <name type="scientific">Rubripirellula amarantea</name>
    <dbReference type="NCBI Taxonomy" id="2527999"/>
    <lineage>
        <taxon>Bacteria</taxon>
        <taxon>Pseudomonadati</taxon>
        <taxon>Planctomycetota</taxon>
        <taxon>Planctomycetia</taxon>
        <taxon>Pirellulales</taxon>
        <taxon>Pirellulaceae</taxon>
        <taxon>Rubripirellula</taxon>
    </lineage>
</organism>
<dbReference type="EMBL" id="SJPI01000001">
    <property type="protein sequence ID" value="TWT52950.1"/>
    <property type="molecule type" value="Genomic_DNA"/>
</dbReference>
<protein>
    <submittedName>
        <fullName evidence="2">Uncharacterized protein</fullName>
    </submittedName>
</protein>
<dbReference type="RefSeq" id="WP_146513244.1">
    <property type="nucleotide sequence ID" value="NZ_SJPI01000001.1"/>
</dbReference>
<gene>
    <name evidence="2" type="ORF">Pla22_05780</name>
</gene>
<sequence length="347" mass="38874" precursor="true">MIYQGEQLTAMLQPSWRRTLLVLMAWALMMPAASAGEKEDAATIVAAWAKRAAKVKHLSYTCQGTCTTKANSIQNEDVMTGEVVGQPFPPQDMTNPWLLGLASNFDEGNWNRYQKNAATNVDLTGFITNTSAQFVRGNDYNAVFEEDGDVKAQKALGHRFIEYHLNGDTARIRAFEVTGVECVMLAAVGRIRSLHGVPYPIDSPNWIVDRDVRGKIDHDSDTAILWFEDDTDPTASNTGFRYTCSIDADMRPSRFEIFLDGIGQTKSNDIQLKWEKSSDNEWTPSSGTFTKFDPWTGKVSATCDFAVEDYLVSEEPRKLESMPPIENGTWCYDLASQRTFQFARPSN</sequence>
<name>A0A5C5WR58_9BACT</name>
<accession>A0A5C5WR58</accession>
<reference evidence="2 3" key="1">
    <citation type="submission" date="2019-02" db="EMBL/GenBank/DDBJ databases">
        <title>Deep-cultivation of Planctomycetes and their phenomic and genomic characterization uncovers novel biology.</title>
        <authorList>
            <person name="Wiegand S."/>
            <person name="Jogler M."/>
            <person name="Boedeker C."/>
            <person name="Pinto D."/>
            <person name="Vollmers J."/>
            <person name="Rivas-Marin E."/>
            <person name="Kohn T."/>
            <person name="Peeters S.H."/>
            <person name="Heuer A."/>
            <person name="Rast P."/>
            <person name="Oberbeckmann S."/>
            <person name="Bunk B."/>
            <person name="Jeske O."/>
            <person name="Meyerdierks A."/>
            <person name="Storesund J.E."/>
            <person name="Kallscheuer N."/>
            <person name="Luecker S."/>
            <person name="Lage O.M."/>
            <person name="Pohl T."/>
            <person name="Merkel B.J."/>
            <person name="Hornburger P."/>
            <person name="Mueller R.-W."/>
            <person name="Bruemmer F."/>
            <person name="Labrenz M."/>
            <person name="Spormann A.M."/>
            <person name="Op Den Camp H."/>
            <person name="Overmann J."/>
            <person name="Amann R."/>
            <person name="Jetten M.S.M."/>
            <person name="Mascher T."/>
            <person name="Medema M.H."/>
            <person name="Devos D.P."/>
            <person name="Kaster A.-K."/>
            <person name="Ovreas L."/>
            <person name="Rohde M."/>
            <person name="Galperin M.Y."/>
            <person name="Jogler C."/>
        </authorList>
    </citation>
    <scope>NUCLEOTIDE SEQUENCE [LARGE SCALE GENOMIC DNA]</scope>
    <source>
        <strain evidence="2 3">Pla22</strain>
    </source>
</reference>
<comment type="caution">
    <text evidence="2">The sequence shown here is derived from an EMBL/GenBank/DDBJ whole genome shotgun (WGS) entry which is preliminary data.</text>
</comment>
<evidence type="ECO:0000256" key="1">
    <source>
        <dbReference type="SAM" id="SignalP"/>
    </source>
</evidence>